<keyword evidence="5" id="KW-0812">Transmembrane</keyword>
<dbReference type="Pfam" id="PF00535">
    <property type="entry name" value="Glycos_transf_2"/>
    <property type="match status" value="1"/>
</dbReference>
<evidence type="ECO:0000256" key="1">
    <source>
        <dbReference type="ARBA" id="ARBA00004776"/>
    </source>
</evidence>
<dbReference type="InterPro" id="IPR029044">
    <property type="entry name" value="Nucleotide-diphossugar_trans"/>
</dbReference>
<sequence>MSEDPSGSPAGDNTQAPESVTVVVCAYTLDRWTDLHDGVLEAARQLRESGREGRVLVVVDHNDELLAKAGELAGPLVDVIANTHRRGLSGGRNTAIGFADTEVIVFLDDDATPEPGWLEHLLVPFADREVLVAGGAATPRWPDGAVRPVSLPAAPSGRGELDWVVGCTYEGQPTTLAPVRNVMGCNMAFRATVFDTAGLFGEDLGRVGRVPYGCEETELCIRVTRHHPTAGILFEPRSLVRHHVSPDRLRWNYLWRRTYAEGISKAAVTERTSHQASLSTEMSYATRILPRAFLRELLSAPRTRGRGLGGAFAIASALAMTGIGYVVGHIAIRWRRSKQSRREQKGNPR</sequence>
<dbReference type="Gene3D" id="3.90.550.10">
    <property type="entry name" value="Spore Coat Polysaccharide Biosynthesis Protein SpsA, Chain A"/>
    <property type="match status" value="1"/>
</dbReference>
<keyword evidence="5" id="KW-1133">Transmembrane helix</keyword>
<gene>
    <name evidence="7" type="ORF">NCTC12967_02906</name>
</gene>
<comment type="pathway">
    <text evidence="1">Cell wall biogenesis; cell wall polysaccharide biosynthesis.</text>
</comment>
<protein>
    <submittedName>
        <fullName evidence="7">Mycofactocin system glycosyltransferase</fullName>
    </submittedName>
</protein>
<organism evidence="7 8">
    <name type="scientific">Arachnia propionica</name>
    <dbReference type="NCBI Taxonomy" id="1750"/>
    <lineage>
        <taxon>Bacteria</taxon>
        <taxon>Bacillati</taxon>
        <taxon>Actinomycetota</taxon>
        <taxon>Actinomycetes</taxon>
        <taxon>Propionibacteriales</taxon>
        <taxon>Propionibacteriaceae</taxon>
        <taxon>Arachnia</taxon>
    </lineage>
</organism>
<evidence type="ECO:0000256" key="5">
    <source>
        <dbReference type="SAM" id="Phobius"/>
    </source>
</evidence>
<evidence type="ECO:0000256" key="3">
    <source>
        <dbReference type="ARBA" id="ARBA00022676"/>
    </source>
</evidence>
<comment type="similarity">
    <text evidence="2">Belongs to the glycosyltransferase 2 family.</text>
</comment>
<feature type="transmembrane region" description="Helical" evidence="5">
    <location>
        <begin position="308"/>
        <end position="332"/>
    </location>
</feature>
<dbReference type="SUPFAM" id="SSF53448">
    <property type="entry name" value="Nucleotide-diphospho-sugar transferases"/>
    <property type="match status" value="1"/>
</dbReference>
<dbReference type="EMBL" id="LR134406">
    <property type="protein sequence ID" value="VEH71580.1"/>
    <property type="molecule type" value="Genomic_DNA"/>
</dbReference>
<feature type="domain" description="Glycosyltransferase 2-like" evidence="6">
    <location>
        <begin position="22"/>
        <end position="195"/>
    </location>
</feature>
<dbReference type="RefSeq" id="WP_061787528.1">
    <property type="nucleotide sequence ID" value="NZ_LR134406.1"/>
</dbReference>
<reference evidence="7 8" key="1">
    <citation type="submission" date="2018-12" db="EMBL/GenBank/DDBJ databases">
        <authorList>
            <consortium name="Pathogen Informatics"/>
        </authorList>
    </citation>
    <scope>NUCLEOTIDE SEQUENCE [LARGE SCALE GENOMIC DNA]</scope>
    <source>
        <strain evidence="7 8">NCTC12967</strain>
    </source>
</reference>
<name>A0A448N2G8_9ACTN</name>
<evidence type="ECO:0000256" key="4">
    <source>
        <dbReference type="ARBA" id="ARBA00022679"/>
    </source>
</evidence>
<keyword evidence="4 7" id="KW-0808">Transferase</keyword>
<keyword evidence="8" id="KW-1185">Reference proteome</keyword>
<evidence type="ECO:0000313" key="7">
    <source>
        <dbReference type="EMBL" id="VEH71580.1"/>
    </source>
</evidence>
<dbReference type="GO" id="GO:0016757">
    <property type="term" value="F:glycosyltransferase activity"/>
    <property type="evidence" value="ECO:0007669"/>
    <property type="project" value="UniProtKB-KW"/>
</dbReference>
<evidence type="ECO:0000259" key="6">
    <source>
        <dbReference type="Pfam" id="PF00535"/>
    </source>
</evidence>
<keyword evidence="3" id="KW-0328">Glycosyltransferase</keyword>
<dbReference type="PANTHER" id="PTHR43179">
    <property type="entry name" value="RHAMNOSYLTRANSFERASE WBBL"/>
    <property type="match status" value="1"/>
</dbReference>
<dbReference type="PANTHER" id="PTHR43179:SF12">
    <property type="entry name" value="GALACTOFURANOSYLTRANSFERASE GLFT2"/>
    <property type="match status" value="1"/>
</dbReference>
<dbReference type="GeneID" id="64408313"/>
<evidence type="ECO:0000313" key="8">
    <source>
        <dbReference type="Proteomes" id="UP000273044"/>
    </source>
</evidence>
<dbReference type="Proteomes" id="UP000273044">
    <property type="component" value="Chromosome"/>
</dbReference>
<keyword evidence="5" id="KW-0472">Membrane</keyword>
<dbReference type="InterPro" id="IPR001173">
    <property type="entry name" value="Glyco_trans_2-like"/>
</dbReference>
<evidence type="ECO:0000256" key="2">
    <source>
        <dbReference type="ARBA" id="ARBA00006739"/>
    </source>
</evidence>
<dbReference type="AlphaFoldDB" id="A0A448N2G8"/>
<proteinExistence type="inferred from homology"/>
<accession>A0A448N2G8</accession>